<dbReference type="EMBL" id="CP014579">
    <property type="protein sequence ID" value="ANB75377.1"/>
    <property type="molecule type" value="Genomic_DNA"/>
</dbReference>
<protein>
    <submittedName>
        <fullName evidence="2">Uncharacterized protein</fullName>
    </submittedName>
</protein>
<evidence type="ECO:0000313" key="2">
    <source>
        <dbReference type="EMBL" id="ANB75377.1"/>
    </source>
</evidence>
<keyword evidence="1" id="KW-1133">Transmembrane helix</keyword>
<keyword evidence="3" id="KW-1185">Reference proteome</keyword>
<dbReference type="KEGG" id="buz:AYM40_23675"/>
<name>A0A167WAT6_9BURK</name>
<feature type="transmembrane region" description="Helical" evidence="1">
    <location>
        <begin position="27"/>
        <end position="44"/>
    </location>
</feature>
<dbReference type="STRING" id="1804984.AYM40_23675"/>
<dbReference type="AlphaFoldDB" id="A0A167WAT6"/>
<organism evidence="2 3">
    <name type="scientific">Paraburkholderia phytofirmans OLGA172</name>
    <dbReference type="NCBI Taxonomy" id="1417228"/>
    <lineage>
        <taxon>Bacteria</taxon>
        <taxon>Pseudomonadati</taxon>
        <taxon>Pseudomonadota</taxon>
        <taxon>Betaproteobacteria</taxon>
        <taxon>Burkholderiales</taxon>
        <taxon>Burkholderiaceae</taxon>
        <taxon>Paraburkholderia</taxon>
    </lineage>
</organism>
<dbReference type="RefSeq" id="WP_063498663.1">
    <property type="nucleotide sequence ID" value="NZ_CP014579.1"/>
</dbReference>
<keyword evidence="1" id="KW-0812">Transmembrane</keyword>
<keyword evidence="1" id="KW-0472">Membrane</keyword>
<proteinExistence type="predicted"/>
<gene>
    <name evidence="2" type="ORF">AYM40_23675</name>
</gene>
<evidence type="ECO:0000256" key="1">
    <source>
        <dbReference type="SAM" id="Phobius"/>
    </source>
</evidence>
<dbReference type="Proteomes" id="UP000076852">
    <property type="component" value="Chromosome 2"/>
</dbReference>
<sequence length="60" mass="6304">MAVVLAVPRALPGTAGTFAALGAANNLYPQIGLVLFIPSFYVLLHPQAERHAARHTPPDA</sequence>
<evidence type="ECO:0000313" key="3">
    <source>
        <dbReference type="Proteomes" id="UP000076852"/>
    </source>
</evidence>
<reference evidence="2 3" key="1">
    <citation type="journal article" date="2016" name="Gene">
        <title>PacBio SMRT assembly of a complex multi-replicon genome reveals chlorocatechol degradative operon in a region of genome plasticity.</title>
        <authorList>
            <person name="Ricker N."/>
            <person name="Shen S.Y."/>
            <person name="Goordial J."/>
            <person name="Jin S."/>
            <person name="Fulthorpe R.R."/>
        </authorList>
    </citation>
    <scope>NUCLEOTIDE SEQUENCE [LARGE SCALE GENOMIC DNA]</scope>
    <source>
        <strain evidence="2 3">OLGA172</strain>
    </source>
</reference>
<accession>A0A167WAT6</accession>